<proteinExistence type="predicted"/>
<dbReference type="EMBL" id="JPGY02000001">
    <property type="protein sequence ID" value="KRU12114.1"/>
    <property type="molecule type" value="Genomic_DNA"/>
</dbReference>
<dbReference type="InterPro" id="IPR038610">
    <property type="entry name" value="FliK-like_C_sf"/>
</dbReference>
<dbReference type="AlphaFoldDB" id="A0A0H3J9Q1"/>
<keyword evidence="3" id="KW-0966">Cell projection</keyword>
<accession>A0A0H3J9Q1</accession>
<evidence type="ECO:0000313" key="4">
    <source>
        <dbReference type="EMBL" id="KRU12114.1"/>
    </source>
</evidence>
<feature type="compositionally biased region" description="Polar residues" evidence="1">
    <location>
        <begin position="858"/>
        <end position="873"/>
    </location>
</feature>
<feature type="compositionally biased region" description="Low complexity" evidence="1">
    <location>
        <begin position="1026"/>
        <end position="1051"/>
    </location>
</feature>
<reference evidence="4 5" key="3">
    <citation type="journal article" name="Genome Announc.">
        <title>Improved Draft Genome Sequence of Clostridium pasteurianum Strain ATCC 6013 (DSM 525) Using a Hybrid Next-Generation Sequencing Approach.</title>
        <authorList>
            <person name="Pyne M.E."/>
            <person name="Utturkar S."/>
            <person name="Brown S.D."/>
            <person name="Moo-Young M."/>
            <person name="Chung D.A."/>
            <person name="Chou C.P."/>
        </authorList>
    </citation>
    <scope>NUCLEOTIDE SEQUENCE [LARGE SCALE GENOMIC DNA]</scope>
    <source>
        <strain evidence="4 5">ATCC 6013</strain>
    </source>
</reference>
<feature type="compositionally biased region" description="Polar residues" evidence="1">
    <location>
        <begin position="52"/>
        <end position="61"/>
    </location>
</feature>
<gene>
    <name evidence="3" type="ORF">CLPA_c18200</name>
    <name evidence="4" type="ORF">CP6013_01361</name>
</gene>
<reference evidence="3 6" key="1">
    <citation type="journal article" date="2015" name="Genome Announc.">
        <title>Complete Genome Sequence of the Nitrogen-Fixing and Solvent-Producing Clostridium pasteurianum DSM 525.</title>
        <authorList>
            <person name="Poehlein A."/>
            <person name="Grosse-Honebrink A."/>
            <person name="Zhang Y."/>
            <person name="Minton N.P."/>
            <person name="Daniel R."/>
        </authorList>
    </citation>
    <scope>NUCLEOTIDE SEQUENCE [LARGE SCALE GENOMIC DNA]</scope>
    <source>
        <strain evidence="3">DSM 525</strain>
        <strain evidence="6">DSM 525 / ATCC 6013</strain>
    </source>
</reference>
<dbReference type="Gene3D" id="3.30.750.140">
    <property type="match status" value="1"/>
</dbReference>
<name>A0A0H3J9Q1_CLOPA</name>
<evidence type="ECO:0000313" key="6">
    <source>
        <dbReference type="Proteomes" id="UP000030905"/>
    </source>
</evidence>
<protein>
    <submittedName>
        <fullName evidence="3 4">Flagellar hook-length control protein</fullName>
    </submittedName>
</protein>
<dbReference type="CDD" id="cd17470">
    <property type="entry name" value="T3SS_Flik_C"/>
    <property type="match status" value="1"/>
</dbReference>
<dbReference type="RefSeq" id="WP_003444004.1">
    <property type="nucleotide sequence ID" value="NZ_ANZB01000004.1"/>
</dbReference>
<keyword evidence="6" id="KW-1185">Reference proteome</keyword>
<feature type="region of interest" description="Disordered" evidence="1">
    <location>
        <begin position="1026"/>
        <end position="1072"/>
    </location>
</feature>
<evidence type="ECO:0000259" key="2">
    <source>
        <dbReference type="Pfam" id="PF02120"/>
    </source>
</evidence>
<sequence>MSEITEVTNLGKMNANITTTKSHKMQQKPESEFKQNYKFGDYLNEASKHNIDSQTKSSKNLYNKDIASEDSNNETVKKDKGEDGLQKMNDQELIAVSILQQLKSVIYNSIKSSKESASNDNDSYVVSAVYNKSTDVTKAISDRHQLIKNIEKELQKLVPSQDGNDVISEKQDNVKSKSVNLVLDKIDNLLSNVMDTKVDLKVTDKNTLNSNETLAKEYYHESLDPVNIDKSYTKSTTKTETNTVKQTFDEINKLLKGMLDKQSDVQSPEEINAIRQILSQLKEIEVNSDITSSSSVLTNSKNSMISNNNYSNLIDKLISTLNSENTLKSTSENASKADNGNFHVNDAVLAVDNKSADVTKIASDRDQLIKDIKRELQRLVSLQSVNSDEISEKQEITKSRDNNLILKKINSLLTDEVDIKTNLKSADKNTLNSNETLAKEYYHESLDPVNIDKSYAKETTKTETNAVKQTFDDVNKLLKGMLDKQSDVQYPEEINAIRQILSQLKEIEVNSDITSSSSVLTNSKNSMVLNNNYSNLIDKLISTLNSENILESASQNVSKADNANFHVNDAVLGVDNKSADVTNTASDREQLIKDIKNEVQKLVFLQSRNSDATSEKQESTKSRDINLILGKIDSLLTDEVDTKTNLKAANKNALNSNEISAKEYYHESLDPVNNIDKPYAKATTETETNLIDKLISKLNSENTLKSASEKVSKVDNSDFNITDIVLDSANNGTDVMNIVSSKNQLIKDIKRELQKLVSPQSGNGDTTLEKQASIKQDDIKTVLDKINNLLLEKTDMKVDLKVIPQSDLINRELSLAANEYQSERLSTAKMDKSSAKETLRSETNVVKQIFNGENNLLSTISDKQPSSSNQEQPLKNKDNKFLNNLIDNKDSGDKYSKVINVMNQFALNTAGTFNKNQDIQPQVINRDNFASDFIKSLNYMEDNNVKNMTVKILPKELGEIFIKVTSDGNIMKATITATNKDSYNLLNSNLHEINNLLNNQHIKIHSVDINIYNGDTTYFSGNNNFNNDQFNGSNENSSNNKSTTNFSNSNSEELDTNSQISTKEDNNVNVLV</sequence>
<feature type="compositionally biased region" description="Polar residues" evidence="1">
    <location>
        <begin position="1056"/>
        <end position="1072"/>
    </location>
</feature>
<dbReference type="Pfam" id="PF02120">
    <property type="entry name" value="Flg_hook"/>
    <property type="match status" value="1"/>
</dbReference>
<reference evidence="4" key="2">
    <citation type="submission" date="2015-10" db="EMBL/GenBank/DDBJ databases">
        <title>Improved Draft Genome Sequence of Clostridium pasteurianum Strain ATCC 6013 (DSM 525) Using a Hybrid Next-Generation Sequencing Approach.</title>
        <authorList>
            <person name="Pyne M.E."/>
            <person name="Utturkar S.M."/>
            <person name="Brown S.D."/>
            <person name="Moo-Young M."/>
            <person name="Chung D.A."/>
            <person name="Chou P.C."/>
        </authorList>
    </citation>
    <scope>NUCLEOTIDE SEQUENCE</scope>
    <source>
        <strain evidence="4">ATCC 6013</strain>
    </source>
</reference>
<evidence type="ECO:0000313" key="3">
    <source>
        <dbReference type="EMBL" id="AJA51878.1"/>
    </source>
</evidence>
<dbReference type="Proteomes" id="UP000030905">
    <property type="component" value="Chromosome"/>
</dbReference>
<feature type="domain" description="Flagellar hook-length control protein-like C-terminal" evidence="2">
    <location>
        <begin position="936"/>
        <end position="1015"/>
    </location>
</feature>
<dbReference type="GeneID" id="93073980"/>
<dbReference type="InterPro" id="IPR021136">
    <property type="entry name" value="Flagellar_hook_control-like_C"/>
</dbReference>
<dbReference type="KEGG" id="cpat:CLPA_c18200"/>
<keyword evidence="3" id="KW-0969">Cilium</keyword>
<feature type="compositionally biased region" description="Basic and acidic residues" evidence="1">
    <location>
        <begin position="75"/>
        <end position="84"/>
    </location>
</feature>
<dbReference type="PATRIC" id="fig|1262449.3.peg.1657"/>
<organism evidence="3 6">
    <name type="scientific">Clostridium pasteurianum DSM 525 = ATCC 6013</name>
    <dbReference type="NCBI Taxonomy" id="1262449"/>
    <lineage>
        <taxon>Bacteria</taxon>
        <taxon>Bacillati</taxon>
        <taxon>Bacillota</taxon>
        <taxon>Clostridia</taxon>
        <taxon>Eubacteriales</taxon>
        <taxon>Clostridiaceae</taxon>
        <taxon>Clostridium</taxon>
    </lineage>
</organism>
<evidence type="ECO:0000256" key="1">
    <source>
        <dbReference type="SAM" id="MobiDB-lite"/>
    </source>
</evidence>
<keyword evidence="3" id="KW-0282">Flagellum</keyword>
<dbReference type="EMBL" id="CP009268">
    <property type="protein sequence ID" value="AJA51878.1"/>
    <property type="molecule type" value="Genomic_DNA"/>
</dbReference>
<evidence type="ECO:0000313" key="5">
    <source>
        <dbReference type="Proteomes" id="UP000028042"/>
    </source>
</evidence>
<feature type="region of interest" description="Disordered" evidence="1">
    <location>
        <begin position="858"/>
        <end position="879"/>
    </location>
</feature>
<dbReference type="eggNOG" id="COG3144">
    <property type="taxonomic scope" value="Bacteria"/>
</dbReference>
<dbReference type="Proteomes" id="UP000028042">
    <property type="component" value="Unassembled WGS sequence"/>
</dbReference>
<feature type="region of interest" description="Disordered" evidence="1">
    <location>
        <begin position="50"/>
        <end position="84"/>
    </location>
</feature>
<dbReference type="KEGG" id="cpae:CPAST_c18200"/>